<proteinExistence type="predicted"/>
<dbReference type="InterPro" id="IPR036844">
    <property type="entry name" value="Hint_dom_sf"/>
</dbReference>
<evidence type="ECO:0000313" key="3">
    <source>
        <dbReference type="Proteomes" id="UP001320899"/>
    </source>
</evidence>
<organism evidence="2 3">
    <name type="scientific">Ruegeria aquimaris</name>
    <dbReference type="NCBI Taxonomy" id="2984333"/>
    <lineage>
        <taxon>Bacteria</taxon>
        <taxon>Pseudomonadati</taxon>
        <taxon>Pseudomonadota</taxon>
        <taxon>Alphaproteobacteria</taxon>
        <taxon>Rhodobacterales</taxon>
        <taxon>Roseobacteraceae</taxon>
        <taxon>Ruegeria</taxon>
    </lineage>
</organism>
<sequence length="325" mass="35304">MAQEHVLIYNFASGDSTYPHSGSFTIGVAGFIKIDDSDGFRDSEFGDFTHTGGADVPDQNVTESTVAGIDVGDTVDLRYKYTITGSDGSSGTVYFIATNSTSDYGPLMASDFPLQPGVTYTFRTFNTDGAVAYDDLVVCFVAGTLIRTKAGERPIETLCEGDLIRTQDHGLQPLRWIGRRHIWATSRNAPIVFAPGALSNHSELRVSPNHRMLVSSARAELYFGDPEVLVPAKHLLCLDGVHRAPSGPVTYVHLLFDRHEVVFANGAPSESFYPGPQALNALEQAAQDEVLSIFPELETRCGLPGETARMALTRLETQVLHGLVH</sequence>
<name>A0ABT3AKT1_9RHOB</name>
<dbReference type="RefSeq" id="WP_263828965.1">
    <property type="nucleotide sequence ID" value="NZ_JAOWLB010000008.1"/>
</dbReference>
<evidence type="ECO:0000259" key="1">
    <source>
        <dbReference type="Pfam" id="PF13403"/>
    </source>
</evidence>
<keyword evidence="3" id="KW-1185">Reference proteome</keyword>
<protein>
    <submittedName>
        <fullName evidence="2">Hint domain-containing protein</fullName>
    </submittedName>
</protein>
<evidence type="ECO:0000313" key="2">
    <source>
        <dbReference type="EMBL" id="MCV2889202.1"/>
    </source>
</evidence>
<dbReference type="Proteomes" id="UP001320899">
    <property type="component" value="Unassembled WGS sequence"/>
</dbReference>
<accession>A0ABT3AKT1</accession>
<dbReference type="EMBL" id="JAOWLB010000008">
    <property type="protein sequence ID" value="MCV2889202.1"/>
    <property type="molecule type" value="Genomic_DNA"/>
</dbReference>
<feature type="domain" description="Hedgehog/Intein (Hint)" evidence="1">
    <location>
        <begin position="138"/>
        <end position="275"/>
    </location>
</feature>
<reference evidence="2 3" key="1">
    <citation type="submission" date="2022-10" db="EMBL/GenBank/DDBJ databases">
        <title>Ruegeria sp. nov., isolated from ocean surface sediments.</title>
        <authorList>
            <person name="He W."/>
            <person name="Xue H.-P."/>
            <person name="Zhang D.-F."/>
        </authorList>
    </citation>
    <scope>NUCLEOTIDE SEQUENCE [LARGE SCALE GENOMIC DNA]</scope>
    <source>
        <strain evidence="2 3">XHP0148</strain>
    </source>
</reference>
<comment type="caution">
    <text evidence="2">The sequence shown here is derived from an EMBL/GenBank/DDBJ whole genome shotgun (WGS) entry which is preliminary data.</text>
</comment>
<dbReference type="Pfam" id="PF13403">
    <property type="entry name" value="Hint_2"/>
    <property type="match status" value="1"/>
</dbReference>
<dbReference type="SUPFAM" id="SSF51294">
    <property type="entry name" value="Hedgehog/intein (Hint) domain"/>
    <property type="match status" value="1"/>
</dbReference>
<gene>
    <name evidence="2" type="ORF">OE747_12680</name>
</gene>
<dbReference type="Gene3D" id="2.170.16.10">
    <property type="entry name" value="Hedgehog/Intein (Hint) domain"/>
    <property type="match status" value="1"/>
</dbReference>
<dbReference type="InterPro" id="IPR028992">
    <property type="entry name" value="Hedgehog/Intein_dom"/>
</dbReference>